<sequence length="82" mass="8869">SLIIASSPPSTIDTFDVADCRTAPPLQHTSHCFSGMSESNRFISLFSTNVASSPDPLIVHSSSFFEVALEHARSLEMICIRG</sequence>
<name>A0AAV5WP78_9BILA</name>
<evidence type="ECO:0000313" key="1">
    <source>
        <dbReference type="EMBL" id="GMT33440.1"/>
    </source>
</evidence>
<reference evidence="1" key="1">
    <citation type="submission" date="2023-10" db="EMBL/GenBank/DDBJ databases">
        <title>Genome assembly of Pristionchus species.</title>
        <authorList>
            <person name="Yoshida K."/>
            <person name="Sommer R.J."/>
        </authorList>
    </citation>
    <scope>NUCLEOTIDE SEQUENCE</scope>
    <source>
        <strain evidence="1">RS5133</strain>
    </source>
</reference>
<dbReference type="AlphaFoldDB" id="A0AAV5WP78"/>
<protein>
    <submittedName>
        <fullName evidence="1">Uncharacterized protein</fullName>
    </submittedName>
</protein>
<dbReference type="EMBL" id="BTSY01000006">
    <property type="protein sequence ID" value="GMT33440.1"/>
    <property type="molecule type" value="Genomic_DNA"/>
</dbReference>
<gene>
    <name evidence="1" type="ORF">PFISCL1PPCAC_24737</name>
</gene>
<organism evidence="1 2">
    <name type="scientific">Pristionchus fissidentatus</name>
    <dbReference type="NCBI Taxonomy" id="1538716"/>
    <lineage>
        <taxon>Eukaryota</taxon>
        <taxon>Metazoa</taxon>
        <taxon>Ecdysozoa</taxon>
        <taxon>Nematoda</taxon>
        <taxon>Chromadorea</taxon>
        <taxon>Rhabditida</taxon>
        <taxon>Rhabditina</taxon>
        <taxon>Diplogasteromorpha</taxon>
        <taxon>Diplogasteroidea</taxon>
        <taxon>Neodiplogasteridae</taxon>
        <taxon>Pristionchus</taxon>
    </lineage>
</organism>
<keyword evidence="2" id="KW-1185">Reference proteome</keyword>
<dbReference type="Proteomes" id="UP001432322">
    <property type="component" value="Unassembled WGS sequence"/>
</dbReference>
<accession>A0AAV5WP78</accession>
<proteinExistence type="predicted"/>
<comment type="caution">
    <text evidence="1">The sequence shown here is derived from an EMBL/GenBank/DDBJ whole genome shotgun (WGS) entry which is preliminary data.</text>
</comment>
<evidence type="ECO:0000313" key="2">
    <source>
        <dbReference type="Proteomes" id="UP001432322"/>
    </source>
</evidence>
<feature type="non-terminal residue" evidence="1">
    <location>
        <position position="1"/>
    </location>
</feature>